<dbReference type="EMBL" id="CAUWAG010000010">
    <property type="protein sequence ID" value="CAJ2507109.1"/>
    <property type="molecule type" value="Genomic_DNA"/>
</dbReference>
<proteinExistence type="predicted"/>
<evidence type="ECO:0000313" key="3">
    <source>
        <dbReference type="Proteomes" id="UP001295740"/>
    </source>
</evidence>
<accession>A0AAI8YH58</accession>
<dbReference type="AlphaFoldDB" id="A0AAI8YH58"/>
<dbReference type="Proteomes" id="UP001295740">
    <property type="component" value="Unassembled WGS sequence"/>
</dbReference>
<comment type="caution">
    <text evidence="2">The sequence shown here is derived from an EMBL/GenBank/DDBJ whole genome shotgun (WGS) entry which is preliminary data.</text>
</comment>
<organism evidence="2 3">
    <name type="scientific">Anthostomella pinea</name>
    <dbReference type="NCBI Taxonomy" id="933095"/>
    <lineage>
        <taxon>Eukaryota</taxon>
        <taxon>Fungi</taxon>
        <taxon>Dikarya</taxon>
        <taxon>Ascomycota</taxon>
        <taxon>Pezizomycotina</taxon>
        <taxon>Sordariomycetes</taxon>
        <taxon>Xylariomycetidae</taxon>
        <taxon>Xylariales</taxon>
        <taxon>Xylariaceae</taxon>
        <taxon>Anthostomella</taxon>
    </lineage>
</organism>
<evidence type="ECO:0000313" key="2">
    <source>
        <dbReference type="EMBL" id="CAJ2507109.1"/>
    </source>
</evidence>
<reference evidence="2" key="1">
    <citation type="submission" date="2023-10" db="EMBL/GenBank/DDBJ databases">
        <authorList>
            <person name="Hackl T."/>
        </authorList>
    </citation>
    <scope>NUCLEOTIDE SEQUENCE</scope>
</reference>
<sequence length="114" mass="12665">MDVFERKYKHLTDSWSLGEDDDEPEEDEEPSSMYHPTGPVYEGRGDDMDAGQTQWWIDDHGLLSLRADDGDDRCGLNVLRQVLDTANEGLGGKREVVSLLGGEGGNDYDSDGDE</sequence>
<gene>
    <name evidence="2" type="ORF">KHLLAP_LOCUS7577</name>
</gene>
<protein>
    <submittedName>
        <fullName evidence="2">Uu.00g082950.m01.CDS01</fullName>
    </submittedName>
</protein>
<feature type="compositionally biased region" description="Acidic residues" evidence="1">
    <location>
        <begin position="18"/>
        <end position="30"/>
    </location>
</feature>
<feature type="region of interest" description="Disordered" evidence="1">
    <location>
        <begin position="13"/>
        <end position="51"/>
    </location>
</feature>
<evidence type="ECO:0000256" key="1">
    <source>
        <dbReference type="SAM" id="MobiDB-lite"/>
    </source>
</evidence>
<keyword evidence="3" id="KW-1185">Reference proteome</keyword>
<name>A0AAI8YH58_9PEZI</name>